<dbReference type="Proteomes" id="UP000030021">
    <property type="component" value="Unassembled WGS sequence"/>
</dbReference>
<dbReference type="OrthoDB" id="7861868at2"/>
<dbReference type="RefSeq" id="WP_037275108.1">
    <property type="nucleotide sequence ID" value="NZ_KN293984.1"/>
</dbReference>
<feature type="transmembrane region" description="Helical" evidence="1">
    <location>
        <begin position="60"/>
        <end position="78"/>
    </location>
</feature>
<evidence type="ECO:0008006" key="4">
    <source>
        <dbReference type="Google" id="ProtNLM"/>
    </source>
</evidence>
<dbReference type="eggNOG" id="ENOG5030R84">
    <property type="taxonomic scope" value="Bacteria"/>
</dbReference>
<keyword evidence="1" id="KW-1133">Transmembrane helix</keyword>
<reference evidence="2 3" key="1">
    <citation type="submission" date="2013-01" db="EMBL/GenBank/DDBJ databases">
        <authorList>
            <person name="Fiebig A."/>
            <person name="Goeker M."/>
            <person name="Klenk H.-P.P."/>
        </authorList>
    </citation>
    <scope>NUCLEOTIDE SEQUENCE [LARGE SCALE GENOMIC DNA]</scope>
    <source>
        <strain evidence="2 3">DSM 17069</strain>
    </source>
</reference>
<dbReference type="PATRIC" id="fig|1288298.3.peg.3775"/>
<organism evidence="2 3">
    <name type="scientific">Roseovarius mucosus DSM 17069</name>
    <dbReference type="NCBI Taxonomy" id="1288298"/>
    <lineage>
        <taxon>Bacteria</taxon>
        <taxon>Pseudomonadati</taxon>
        <taxon>Pseudomonadota</taxon>
        <taxon>Alphaproteobacteria</taxon>
        <taxon>Rhodobacterales</taxon>
        <taxon>Roseobacteraceae</taxon>
        <taxon>Roseovarius</taxon>
    </lineage>
</organism>
<evidence type="ECO:0000256" key="1">
    <source>
        <dbReference type="SAM" id="Phobius"/>
    </source>
</evidence>
<proteinExistence type="predicted"/>
<protein>
    <recommendedName>
        <fullName evidence="4">DUF304 domain-containing protein</fullName>
    </recommendedName>
</protein>
<sequence length="147" mass="15845">MSEGLIHSMTPTTPLDPGERVIHSFHPDRAAYRRDHAWLAAGAMALGMAILWAIGNPHIWTGAVGGLAAIAVRGFYVASDELKARWDLTDRQLLGPQTRVVRLSEIKTVRGLGSAVQVITATGDKHLIKYQADRAGTEARIRAAAGL</sequence>
<dbReference type="HOGENOM" id="CLU_1814444_0_0_5"/>
<accession>A0A0A0HI66</accession>
<name>A0A0A0HI66_9RHOB</name>
<dbReference type="STRING" id="215743.ROSMUCSMR3_02742"/>
<feature type="transmembrane region" description="Helical" evidence="1">
    <location>
        <begin position="37"/>
        <end position="54"/>
    </location>
</feature>
<dbReference type="AlphaFoldDB" id="A0A0A0HI66"/>
<keyword evidence="1" id="KW-0472">Membrane</keyword>
<keyword evidence="1" id="KW-0812">Transmembrane</keyword>
<gene>
    <name evidence="2" type="ORF">rosmuc_03765</name>
</gene>
<comment type="caution">
    <text evidence="2">The sequence shown here is derived from an EMBL/GenBank/DDBJ whole genome shotgun (WGS) entry which is preliminary data.</text>
</comment>
<dbReference type="EMBL" id="AONH01000019">
    <property type="protein sequence ID" value="KGM86354.1"/>
    <property type="molecule type" value="Genomic_DNA"/>
</dbReference>
<evidence type="ECO:0000313" key="2">
    <source>
        <dbReference type="EMBL" id="KGM86354.1"/>
    </source>
</evidence>
<evidence type="ECO:0000313" key="3">
    <source>
        <dbReference type="Proteomes" id="UP000030021"/>
    </source>
</evidence>